<evidence type="ECO:0000313" key="1">
    <source>
        <dbReference type="EMBL" id="AAQ63382.1"/>
    </source>
</evidence>
<keyword evidence="2" id="KW-1185">Reference proteome</keyword>
<protein>
    <submittedName>
        <fullName evidence="1">Uncharacterized protein</fullName>
    </submittedName>
</protein>
<dbReference type="GeneID" id="2559623"/>
<sequence length="330" mass="36046">MITLAKVQAAVKAAPHYRVRVGHLEVIGTPPAVNGRWSFDYIVRNAPRAGDGRLFTAYGRANAAEYLEARGAYLAIEEVTLAPKCDAVAPTIASYRTHIEGRSALGYSRHGVLLFSFVPRLMGYDEPSFADALAILNGEQIIVAMAVHNRAQAARPDAGKIADAMLRESREVLKLGTTMVSVPMTEKPRYDTSAYDAMIARPNGRELESRFIRHIMPNRARAALLRARHATHDTMRMAAYQILRGGGSTARDAIELARACDPRGIAKWAEATTGAVDAARAVAIQAAVDELAMYLREDRAQITNPRKAFRALYGINRVTPAFYAAVRKGA</sequence>
<accession>Q6UYF9</accession>
<gene>
    <name evidence="1" type="ORF">Nazgul06</name>
</gene>
<dbReference type="KEGG" id="vg:2559623"/>
<dbReference type="Proteomes" id="UP000002549">
    <property type="component" value="Segment"/>
</dbReference>
<name>Q6UYF9_9CAUD</name>
<organism evidence="1 2">
    <name type="scientific">Burkholderia phage BcepNazgul</name>
    <dbReference type="NCBI Taxonomy" id="242861"/>
    <lineage>
        <taxon>Viruses</taxon>
        <taxon>Duplodnaviria</taxon>
        <taxon>Heunggongvirae</taxon>
        <taxon>Uroviricota</taxon>
        <taxon>Caudoviricetes</taxon>
        <taxon>Casjensviridae</taxon>
        <taxon>Nazgulvirus</taxon>
        <taxon>Nazgulvirus bcepnazgul</taxon>
        <taxon>Burkholderia virus BcepNazgul</taxon>
    </lineage>
</organism>
<proteinExistence type="predicted"/>
<evidence type="ECO:0000313" key="2">
    <source>
        <dbReference type="Proteomes" id="UP000002549"/>
    </source>
</evidence>
<dbReference type="RefSeq" id="NP_919015.1">
    <property type="nucleotide sequence ID" value="NC_005091.2"/>
</dbReference>
<reference evidence="1" key="1">
    <citation type="submission" date="2006-02" db="EMBL/GenBank/DDBJ databases">
        <title>Complete nucleotide sequence of BcepNazgul, a novel soil phage of Burkholderia cepacia genomovar VII.</title>
        <authorList>
            <person name="Summer E.J."/>
            <person name="Peek M.L."/>
            <person name="Haliburton J.R."/>
            <person name="Hall E."/>
            <person name="Heusinkveld K."/>
            <person name="Simser J."/>
            <person name="No E.G."/>
            <person name="Gonzalez C.F."/>
            <person name="Young R.F."/>
        </authorList>
    </citation>
    <scope>NUCLEOTIDE SEQUENCE [LARGE SCALE GENOMIC DNA]</scope>
</reference>
<dbReference type="EMBL" id="AY357582">
    <property type="protein sequence ID" value="AAQ63382.1"/>
    <property type="molecule type" value="Genomic_DNA"/>
</dbReference>
<dbReference type="OrthoDB" id="41501at10239"/>